<gene>
    <name evidence="3" type="ORF">M408DRAFT_331841</name>
</gene>
<dbReference type="HOGENOM" id="CLU_1396847_0_0_1"/>
<dbReference type="EMBL" id="KN824325">
    <property type="protein sequence ID" value="KIM24327.1"/>
    <property type="molecule type" value="Genomic_DNA"/>
</dbReference>
<dbReference type="SUPFAM" id="SSF46565">
    <property type="entry name" value="Chaperone J-domain"/>
    <property type="match status" value="1"/>
</dbReference>
<keyword evidence="1" id="KW-0812">Transmembrane</keyword>
<evidence type="ECO:0000256" key="1">
    <source>
        <dbReference type="SAM" id="Phobius"/>
    </source>
</evidence>
<reference evidence="3 4" key="1">
    <citation type="submission" date="2014-04" db="EMBL/GenBank/DDBJ databases">
        <authorList>
            <consortium name="DOE Joint Genome Institute"/>
            <person name="Kuo A."/>
            <person name="Zuccaro A."/>
            <person name="Kohler A."/>
            <person name="Nagy L.G."/>
            <person name="Floudas D."/>
            <person name="Copeland A."/>
            <person name="Barry K.W."/>
            <person name="Cichocki N."/>
            <person name="Veneault-Fourrey C."/>
            <person name="LaButti K."/>
            <person name="Lindquist E.A."/>
            <person name="Lipzen A."/>
            <person name="Lundell T."/>
            <person name="Morin E."/>
            <person name="Murat C."/>
            <person name="Sun H."/>
            <person name="Tunlid A."/>
            <person name="Henrissat B."/>
            <person name="Grigoriev I.V."/>
            <person name="Hibbett D.S."/>
            <person name="Martin F."/>
            <person name="Nordberg H.P."/>
            <person name="Cantor M.N."/>
            <person name="Hua S.X."/>
        </authorList>
    </citation>
    <scope>NUCLEOTIDE SEQUENCE [LARGE SCALE GENOMIC DNA]</scope>
    <source>
        <strain evidence="3 4">MAFF 305830</strain>
    </source>
</reference>
<proteinExistence type="predicted"/>
<keyword evidence="1" id="KW-0472">Membrane</keyword>
<evidence type="ECO:0000259" key="2">
    <source>
        <dbReference type="PROSITE" id="PS50076"/>
    </source>
</evidence>
<dbReference type="OrthoDB" id="445556at2759"/>
<dbReference type="Pfam" id="PF00226">
    <property type="entry name" value="DnaJ"/>
    <property type="match status" value="1"/>
</dbReference>
<dbReference type="InterPro" id="IPR036869">
    <property type="entry name" value="J_dom_sf"/>
</dbReference>
<keyword evidence="4" id="KW-1185">Reference proteome</keyword>
<feature type="domain" description="J" evidence="2">
    <location>
        <begin position="46"/>
        <end position="117"/>
    </location>
</feature>
<evidence type="ECO:0000313" key="4">
    <source>
        <dbReference type="Proteomes" id="UP000054097"/>
    </source>
</evidence>
<dbReference type="STRING" id="933852.A0A0C2X4Q2"/>
<evidence type="ECO:0000313" key="3">
    <source>
        <dbReference type="EMBL" id="KIM24327.1"/>
    </source>
</evidence>
<feature type="transmembrane region" description="Helical" evidence="1">
    <location>
        <begin position="164"/>
        <end position="182"/>
    </location>
</feature>
<dbReference type="SMART" id="SM00271">
    <property type="entry name" value="DnaJ"/>
    <property type="match status" value="1"/>
</dbReference>
<dbReference type="PRINTS" id="PR00625">
    <property type="entry name" value="JDOMAIN"/>
</dbReference>
<name>A0A0C2X4Q2_SERVB</name>
<reference evidence="4" key="2">
    <citation type="submission" date="2015-01" db="EMBL/GenBank/DDBJ databases">
        <title>Evolutionary Origins and Diversification of the Mycorrhizal Mutualists.</title>
        <authorList>
            <consortium name="DOE Joint Genome Institute"/>
            <consortium name="Mycorrhizal Genomics Consortium"/>
            <person name="Kohler A."/>
            <person name="Kuo A."/>
            <person name="Nagy L.G."/>
            <person name="Floudas D."/>
            <person name="Copeland A."/>
            <person name="Barry K.W."/>
            <person name="Cichocki N."/>
            <person name="Veneault-Fourrey C."/>
            <person name="LaButti K."/>
            <person name="Lindquist E.A."/>
            <person name="Lipzen A."/>
            <person name="Lundell T."/>
            <person name="Morin E."/>
            <person name="Murat C."/>
            <person name="Riley R."/>
            <person name="Ohm R."/>
            <person name="Sun H."/>
            <person name="Tunlid A."/>
            <person name="Henrissat B."/>
            <person name="Grigoriev I.V."/>
            <person name="Hibbett D.S."/>
            <person name="Martin F."/>
        </authorList>
    </citation>
    <scope>NUCLEOTIDE SEQUENCE [LARGE SCALE GENOMIC DNA]</scope>
    <source>
        <strain evidence="4">MAFF 305830</strain>
    </source>
</reference>
<keyword evidence="1" id="KW-1133">Transmembrane helix</keyword>
<dbReference type="Proteomes" id="UP000054097">
    <property type="component" value="Unassembled WGS sequence"/>
</dbReference>
<accession>A0A0C2X4Q2</accession>
<dbReference type="InterPro" id="IPR001623">
    <property type="entry name" value="DnaJ_domain"/>
</dbReference>
<dbReference type="AlphaFoldDB" id="A0A0C2X4Q2"/>
<dbReference type="PROSITE" id="PS50076">
    <property type="entry name" value="DNAJ_2"/>
    <property type="match status" value="1"/>
</dbReference>
<organism evidence="3 4">
    <name type="scientific">Serendipita vermifera MAFF 305830</name>
    <dbReference type="NCBI Taxonomy" id="933852"/>
    <lineage>
        <taxon>Eukaryota</taxon>
        <taxon>Fungi</taxon>
        <taxon>Dikarya</taxon>
        <taxon>Basidiomycota</taxon>
        <taxon>Agaricomycotina</taxon>
        <taxon>Agaricomycetes</taxon>
        <taxon>Sebacinales</taxon>
        <taxon>Serendipitaceae</taxon>
        <taxon>Serendipita</taxon>
    </lineage>
</organism>
<dbReference type="Gene3D" id="1.10.287.110">
    <property type="entry name" value="DnaJ domain"/>
    <property type="match status" value="1"/>
</dbReference>
<dbReference type="CDD" id="cd06257">
    <property type="entry name" value="DnaJ"/>
    <property type="match status" value="1"/>
</dbReference>
<sequence>MKRYIKPPNSGSISVYLTHRPFASTGPSTSNSPIDKYQFPAHNNPTSYEILNLPLNPLPEDIKKRYLELTKLYHPDTRTAQEVPENVANARFHAVTAAYHSLQQARGPLNRSHDSLPDSEADEIKKRLAKWGTTGSRLSPLERARRERALNAEKNAGKWWKTDMTLYYILGGAAIAIAVMQFQGRSTTQRERVKRYLEMRHKPTEPTSPPKQP</sequence>
<protein>
    <recommendedName>
        <fullName evidence="2">J domain-containing protein</fullName>
    </recommendedName>
</protein>